<dbReference type="SUPFAM" id="SSF47616">
    <property type="entry name" value="GST C-terminal domain-like"/>
    <property type="match status" value="1"/>
</dbReference>
<dbReference type="PANTHER" id="PTHR44051:SF8">
    <property type="entry name" value="GLUTATHIONE S-TRANSFERASE GSTA"/>
    <property type="match status" value="1"/>
</dbReference>
<feature type="domain" description="GST N-terminal" evidence="2">
    <location>
        <begin position="1"/>
        <end position="81"/>
    </location>
</feature>
<dbReference type="RefSeq" id="WP_171164092.1">
    <property type="nucleotide sequence ID" value="NZ_CP053073.1"/>
</dbReference>
<dbReference type="CDD" id="cd03057">
    <property type="entry name" value="GST_N_Beta"/>
    <property type="match status" value="1"/>
</dbReference>
<dbReference type="SFLD" id="SFLDG01150">
    <property type="entry name" value="Main.1:_Beta-like"/>
    <property type="match status" value="1"/>
</dbReference>
<organism evidence="4 5">
    <name type="scientific">Usitatibacter palustris</name>
    <dbReference type="NCBI Taxonomy" id="2732487"/>
    <lineage>
        <taxon>Bacteria</taxon>
        <taxon>Pseudomonadati</taxon>
        <taxon>Pseudomonadota</taxon>
        <taxon>Betaproteobacteria</taxon>
        <taxon>Nitrosomonadales</taxon>
        <taxon>Usitatibacteraceae</taxon>
        <taxon>Usitatibacter</taxon>
    </lineage>
</organism>
<dbReference type="InterPro" id="IPR010987">
    <property type="entry name" value="Glutathione-S-Trfase_C-like"/>
</dbReference>
<dbReference type="PANTHER" id="PTHR44051">
    <property type="entry name" value="GLUTATHIONE S-TRANSFERASE-RELATED"/>
    <property type="match status" value="1"/>
</dbReference>
<evidence type="ECO:0000313" key="5">
    <source>
        <dbReference type="Proteomes" id="UP000503096"/>
    </source>
</evidence>
<dbReference type="KEGG" id="upl:DSM104440_03017"/>
<gene>
    <name evidence="4" type="primary">gst</name>
    <name evidence="4" type="ORF">DSM104440_03017</name>
</gene>
<dbReference type="EMBL" id="CP053073">
    <property type="protein sequence ID" value="QJR16188.1"/>
    <property type="molecule type" value="Genomic_DNA"/>
</dbReference>
<dbReference type="SFLD" id="SFLDS00019">
    <property type="entry name" value="Glutathione_Transferase_(cytos"/>
    <property type="match status" value="1"/>
</dbReference>
<dbReference type="InterPro" id="IPR040079">
    <property type="entry name" value="Glutathione_S-Trfase"/>
</dbReference>
<keyword evidence="5" id="KW-1185">Reference proteome</keyword>
<feature type="domain" description="GST C-terminal" evidence="3">
    <location>
        <begin position="86"/>
        <end position="210"/>
    </location>
</feature>
<dbReference type="InterPro" id="IPR036249">
    <property type="entry name" value="Thioredoxin-like_sf"/>
</dbReference>
<dbReference type="PROSITE" id="PS50405">
    <property type="entry name" value="GST_CTER"/>
    <property type="match status" value="1"/>
</dbReference>
<dbReference type="InterPro" id="IPR036282">
    <property type="entry name" value="Glutathione-S-Trfase_C_sf"/>
</dbReference>
<comment type="similarity">
    <text evidence="1">Belongs to the GST superfamily.</text>
</comment>
<dbReference type="InterPro" id="IPR004045">
    <property type="entry name" value="Glutathione_S-Trfase_N"/>
</dbReference>
<dbReference type="InterPro" id="IPR004046">
    <property type="entry name" value="GST_C"/>
</dbReference>
<evidence type="ECO:0000313" key="4">
    <source>
        <dbReference type="EMBL" id="QJR16188.1"/>
    </source>
</evidence>
<accession>A0A6M4HBF8</accession>
<dbReference type="GO" id="GO:0004364">
    <property type="term" value="F:glutathione transferase activity"/>
    <property type="evidence" value="ECO:0007669"/>
    <property type="project" value="UniProtKB-EC"/>
</dbReference>
<dbReference type="Gene3D" id="3.40.30.10">
    <property type="entry name" value="Glutaredoxin"/>
    <property type="match status" value="1"/>
</dbReference>
<dbReference type="Pfam" id="PF00043">
    <property type="entry name" value="GST_C"/>
    <property type="match status" value="1"/>
</dbReference>
<keyword evidence="4" id="KW-0808">Transferase</keyword>
<dbReference type="Gene3D" id="1.20.1050.10">
    <property type="match status" value="1"/>
</dbReference>
<dbReference type="AlphaFoldDB" id="A0A6M4HBF8"/>
<dbReference type="SFLD" id="SFLDG00358">
    <property type="entry name" value="Main_(cytGST)"/>
    <property type="match status" value="1"/>
</dbReference>
<sequence length="210" mass="23620">MDFKLYYAPGACSFAPHMVLEELGMPYTTQKLDLAAGDQRKPEYLKLNPHGRVPTLVVDGKPLTENVAILTFLGGAFPDKGLWPKETWSQAMLLSALAWIGGTMHPAFAHFFRPIRYADDAAAQEAVKAKGFASFHDYLKQVDGWLAKSPKWMMGEQYTVGDPYLLVFYRWGVKSKLPMKELVHYTRHAERVMARPAVQRVMADEGITLG</sequence>
<dbReference type="InParanoid" id="A0A6M4HBF8"/>
<proteinExistence type="inferred from homology"/>
<dbReference type="CDD" id="cd03188">
    <property type="entry name" value="GST_C_Beta"/>
    <property type="match status" value="1"/>
</dbReference>
<name>A0A6M4HBF8_9PROT</name>
<dbReference type="EC" id="2.5.1.18" evidence="4"/>
<reference evidence="4 5" key="1">
    <citation type="submission" date="2020-04" db="EMBL/GenBank/DDBJ databases">
        <title>Usitatibacter rugosus gen. nov., sp. nov. and Usitatibacter palustris sp. nov., novel members of Usitatibacteraceae fam. nov. within the order Nitrosomonadales isolated from soil.</title>
        <authorList>
            <person name="Huber K.J."/>
            <person name="Neumann-Schaal M."/>
            <person name="Geppert A."/>
            <person name="Luckner M."/>
            <person name="Wanner G."/>
            <person name="Overmann J."/>
        </authorList>
    </citation>
    <scope>NUCLEOTIDE SEQUENCE [LARGE SCALE GENOMIC DNA]</scope>
    <source>
        <strain evidence="4 5">Swamp67</strain>
    </source>
</reference>
<dbReference type="Pfam" id="PF02798">
    <property type="entry name" value="GST_N"/>
    <property type="match status" value="1"/>
</dbReference>
<dbReference type="Proteomes" id="UP000503096">
    <property type="component" value="Chromosome"/>
</dbReference>
<protein>
    <submittedName>
        <fullName evidence="4">Glutathione S-transferase</fullName>
        <ecNumber evidence="4">2.5.1.18</ecNumber>
    </submittedName>
</protein>
<dbReference type="SUPFAM" id="SSF52833">
    <property type="entry name" value="Thioredoxin-like"/>
    <property type="match status" value="1"/>
</dbReference>
<evidence type="ECO:0000256" key="1">
    <source>
        <dbReference type="RuleBase" id="RU003494"/>
    </source>
</evidence>
<evidence type="ECO:0000259" key="3">
    <source>
        <dbReference type="PROSITE" id="PS50405"/>
    </source>
</evidence>
<evidence type="ECO:0000259" key="2">
    <source>
        <dbReference type="PROSITE" id="PS50404"/>
    </source>
</evidence>
<dbReference type="PROSITE" id="PS50404">
    <property type="entry name" value="GST_NTER"/>
    <property type="match status" value="1"/>
</dbReference>